<accession>A0A6A4X915</accession>
<comment type="caution">
    <text evidence="2">The sequence shown here is derived from an EMBL/GenBank/DDBJ whole genome shotgun (WGS) entry which is preliminary data.</text>
</comment>
<evidence type="ECO:0000313" key="3">
    <source>
        <dbReference type="Proteomes" id="UP000440578"/>
    </source>
</evidence>
<name>A0A6A4X915_AMPAM</name>
<evidence type="ECO:0000313" key="2">
    <source>
        <dbReference type="EMBL" id="KAF0312484.1"/>
    </source>
</evidence>
<reference evidence="2 3" key="1">
    <citation type="submission" date="2019-07" db="EMBL/GenBank/DDBJ databases">
        <title>Draft genome assembly of a fouling barnacle, Amphibalanus amphitrite (Darwin, 1854): The first reference genome for Thecostraca.</title>
        <authorList>
            <person name="Kim W."/>
        </authorList>
    </citation>
    <scope>NUCLEOTIDE SEQUENCE [LARGE SCALE GENOMIC DNA]</scope>
    <source>
        <strain evidence="2">SNU_AA5</strain>
        <tissue evidence="2">Soma without cirri and trophi</tissue>
    </source>
</reference>
<feature type="region of interest" description="Disordered" evidence="1">
    <location>
        <begin position="43"/>
        <end position="75"/>
    </location>
</feature>
<sequence>MVPAETLVGLQNLLVHLRDVSAENAHVYQYRLWDAKRVKVETAQNRHAGSDNIVSTLTPDNGGQQTSTEREHQPTNTLLPTLDELIPAEASGVSETQTVRQSGYPHELTAVSDLLSRLTDPVHR</sequence>
<dbReference type="EMBL" id="VIIS01000166">
    <property type="protein sequence ID" value="KAF0312484.1"/>
    <property type="molecule type" value="Genomic_DNA"/>
</dbReference>
<feature type="compositionally biased region" description="Polar residues" evidence="1">
    <location>
        <begin position="43"/>
        <end position="67"/>
    </location>
</feature>
<dbReference type="Proteomes" id="UP000440578">
    <property type="component" value="Unassembled WGS sequence"/>
</dbReference>
<proteinExistence type="predicted"/>
<organism evidence="2 3">
    <name type="scientific">Amphibalanus amphitrite</name>
    <name type="common">Striped barnacle</name>
    <name type="synonym">Balanus amphitrite</name>
    <dbReference type="NCBI Taxonomy" id="1232801"/>
    <lineage>
        <taxon>Eukaryota</taxon>
        <taxon>Metazoa</taxon>
        <taxon>Ecdysozoa</taxon>
        <taxon>Arthropoda</taxon>
        <taxon>Crustacea</taxon>
        <taxon>Multicrustacea</taxon>
        <taxon>Cirripedia</taxon>
        <taxon>Thoracica</taxon>
        <taxon>Thoracicalcarea</taxon>
        <taxon>Balanomorpha</taxon>
        <taxon>Balanoidea</taxon>
        <taxon>Balanidae</taxon>
        <taxon>Amphibalaninae</taxon>
        <taxon>Amphibalanus</taxon>
    </lineage>
</organism>
<evidence type="ECO:0000256" key="1">
    <source>
        <dbReference type="SAM" id="MobiDB-lite"/>
    </source>
</evidence>
<protein>
    <submittedName>
        <fullName evidence="2">Uncharacterized protein</fullName>
    </submittedName>
</protein>
<keyword evidence="3" id="KW-1185">Reference proteome</keyword>
<gene>
    <name evidence="2" type="ORF">FJT64_016761</name>
</gene>
<dbReference type="AlphaFoldDB" id="A0A6A4X915"/>